<proteinExistence type="predicted"/>
<dbReference type="Proteomes" id="UP001142444">
    <property type="component" value="Unassembled WGS sequence"/>
</dbReference>
<evidence type="ECO:0008006" key="5">
    <source>
        <dbReference type="Google" id="ProtNLM"/>
    </source>
</evidence>
<evidence type="ECO:0000256" key="1">
    <source>
        <dbReference type="SAM" id="MobiDB-lite"/>
    </source>
</evidence>
<reference evidence="3" key="2">
    <citation type="journal article" date="2023" name="Pathogens">
        <title>Pathological Features and Genomic Characterization of an Actinobacillus equuli subsp. equuli Bearing Unique Virulence-Associated Genes from an Adult Horse with Pleuropneumonia.</title>
        <authorList>
            <person name="Kamali M."/>
            <person name="Carossino M."/>
            <person name="Del Piero F."/>
            <person name="Peak L."/>
            <person name="Mitchell M.S."/>
            <person name="Willette J."/>
            <person name="Baker R."/>
            <person name="Li F."/>
            <person name="Kenez A."/>
            <person name="Balasuriya U.B.R."/>
            <person name="Go Y.Y."/>
        </authorList>
    </citation>
    <scope>NUCLEOTIDE SEQUENCE</scope>
    <source>
        <strain evidence="3">4524</strain>
    </source>
</reference>
<dbReference type="EMBL" id="JAPHVQ010000002">
    <property type="protein sequence ID" value="MDE8034244.1"/>
    <property type="molecule type" value="Genomic_DNA"/>
</dbReference>
<feature type="signal peptide" evidence="2">
    <location>
        <begin position="1"/>
        <end position="18"/>
    </location>
</feature>
<accession>A0A9X4JD03</accession>
<name>A0A9X4JD03_ACTEU</name>
<reference evidence="3" key="1">
    <citation type="submission" date="2022-11" db="EMBL/GenBank/DDBJ databases">
        <authorList>
            <person name="Kamali M."/>
            <person name="Peak L."/>
            <person name="Go Y.Y."/>
            <person name="Balasuriya U.B.R."/>
            <person name="Carossino M."/>
        </authorList>
    </citation>
    <scope>NUCLEOTIDE SEQUENCE</scope>
    <source>
        <strain evidence="3">4524</strain>
    </source>
</reference>
<feature type="compositionally biased region" description="Basic residues" evidence="1">
    <location>
        <begin position="105"/>
        <end position="116"/>
    </location>
</feature>
<dbReference type="AlphaFoldDB" id="A0A9X4JD03"/>
<feature type="region of interest" description="Disordered" evidence="1">
    <location>
        <begin position="89"/>
        <end position="116"/>
    </location>
</feature>
<keyword evidence="2" id="KW-0732">Signal</keyword>
<gene>
    <name evidence="3" type="ORF">OQ257_03565</name>
</gene>
<comment type="caution">
    <text evidence="3">The sequence shown here is derived from an EMBL/GenBank/DDBJ whole genome shotgun (WGS) entry which is preliminary data.</text>
</comment>
<evidence type="ECO:0000313" key="4">
    <source>
        <dbReference type="Proteomes" id="UP001142444"/>
    </source>
</evidence>
<evidence type="ECO:0000313" key="3">
    <source>
        <dbReference type="EMBL" id="MDE8034244.1"/>
    </source>
</evidence>
<feature type="chain" id="PRO_5040938339" description="Lipoprotein" evidence="2">
    <location>
        <begin position="19"/>
        <end position="116"/>
    </location>
</feature>
<keyword evidence="4" id="KW-1185">Reference proteome</keyword>
<dbReference type="PROSITE" id="PS51257">
    <property type="entry name" value="PROKAR_LIPOPROTEIN"/>
    <property type="match status" value="1"/>
</dbReference>
<protein>
    <recommendedName>
        <fullName evidence="5">Lipoprotein</fullName>
    </recommendedName>
</protein>
<sequence>MKKVFSLLLMVGISSALAGCVVQSYQDPRWYKNGVSEDEAKSFYAQCVYKVGMNKVDAPKESTLIEACMIGDGFRWGIPPQAKELNVSPKAYDSAEPKKVESTKSKKNVKKSSKAK</sequence>
<evidence type="ECO:0000256" key="2">
    <source>
        <dbReference type="SAM" id="SignalP"/>
    </source>
</evidence>
<dbReference type="RefSeq" id="WP_275217449.1">
    <property type="nucleotide sequence ID" value="NZ_JAPHVQ010000002.1"/>
</dbReference>
<organism evidence="3 4">
    <name type="scientific">Actinobacillus equuli subsp. equuli</name>
    <dbReference type="NCBI Taxonomy" id="202947"/>
    <lineage>
        <taxon>Bacteria</taxon>
        <taxon>Pseudomonadati</taxon>
        <taxon>Pseudomonadota</taxon>
        <taxon>Gammaproteobacteria</taxon>
        <taxon>Pasteurellales</taxon>
        <taxon>Pasteurellaceae</taxon>
        <taxon>Actinobacillus</taxon>
    </lineage>
</organism>
<feature type="compositionally biased region" description="Basic and acidic residues" evidence="1">
    <location>
        <begin position="93"/>
        <end position="104"/>
    </location>
</feature>